<dbReference type="Proteomes" id="UP000481861">
    <property type="component" value="Unassembled WGS sequence"/>
</dbReference>
<evidence type="ECO:0000256" key="7">
    <source>
        <dbReference type="SAM" id="Phobius"/>
    </source>
</evidence>
<evidence type="ECO:0000256" key="6">
    <source>
        <dbReference type="SAM" id="MobiDB-lite"/>
    </source>
</evidence>
<keyword evidence="4 7" id="KW-0472">Membrane</keyword>
<sequence length="392" mass="43749">MDDQRPLIVWLNAVLIALTFAAICSRAGRRIFVVRKFGWHDGLITFAGVAATAFSVFQLVGTGLGLGLHQSDSRFDKTNGSAISKLILASNVFYFLCNWAVKHALLLFYSEIAREKKYLYSIYFMHFIAFSFGLSSILVNIFQCRPFNKVWRDDLPGYCVNMPVFFYFNSSIMLITDIVLYAMPVVFTWHLQLQRQQRIGLNFLFGLGCFVLAASAARVQAVHKINTVENDFLWWFSKSMIWSVLENHLAVVVACAPSVKVIALLLFPRLASSLGKVVSKVTPSNSRSRSRASGPFDTDLESGTGKSDKLRPTPSGTPLPSPAFSQGSGSTRASRNFSKWFKGPASPRLQSGDSEEGHGLVYVEDRQHSKHVPLEDIRVERTLSIESAKEEV</sequence>
<evidence type="ECO:0000256" key="5">
    <source>
        <dbReference type="ARBA" id="ARBA00038359"/>
    </source>
</evidence>
<name>A0A7C8I7C9_9PLEO</name>
<feature type="region of interest" description="Disordered" evidence="6">
    <location>
        <begin position="283"/>
        <end position="373"/>
    </location>
</feature>
<feature type="domain" description="Rhodopsin" evidence="8">
    <location>
        <begin position="26"/>
        <end position="261"/>
    </location>
</feature>
<evidence type="ECO:0000313" key="10">
    <source>
        <dbReference type="Proteomes" id="UP000481861"/>
    </source>
</evidence>
<feature type="compositionally biased region" description="Polar residues" evidence="6">
    <location>
        <begin position="322"/>
        <end position="337"/>
    </location>
</feature>
<keyword evidence="3 7" id="KW-1133">Transmembrane helix</keyword>
<dbReference type="EMBL" id="JAADJZ010000009">
    <property type="protein sequence ID" value="KAF2872534.1"/>
    <property type="molecule type" value="Genomic_DNA"/>
</dbReference>
<evidence type="ECO:0000259" key="8">
    <source>
        <dbReference type="Pfam" id="PF20684"/>
    </source>
</evidence>
<dbReference type="GO" id="GO:0016020">
    <property type="term" value="C:membrane"/>
    <property type="evidence" value="ECO:0007669"/>
    <property type="project" value="UniProtKB-SubCell"/>
</dbReference>
<gene>
    <name evidence="9" type="ORF">BDV95DRAFT_606136</name>
</gene>
<comment type="subcellular location">
    <subcellularLocation>
        <location evidence="1">Membrane</location>
        <topology evidence="1">Multi-pass membrane protein</topology>
    </subcellularLocation>
</comment>
<comment type="caution">
    <text evidence="9">The sequence shown here is derived from an EMBL/GenBank/DDBJ whole genome shotgun (WGS) entry which is preliminary data.</text>
</comment>
<keyword evidence="2 7" id="KW-0812">Transmembrane</keyword>
<protein>
    <recommendedName>
        <fullName evidence="8">Rhodopsin domain-containing protein</fullName>
    </recommendedName>
</protein>
<feature type="transmembrane region" description="Helical" evidence="7">
    <location>
        <begin position="6"/>
        <end position="23"/>
    </location>
</feature>
<feature type="transmembrane region" description="Helical" evidence="7">
    <location>
        <begin position="162"/>
        <end position="187"/>
    </location>
</feature>
<accession>A0A7C8I7C9</accession>
<feature type="transmembrane region" description="Helical" evidence="7">
    <location>
        <begin position="120"/>
        <end position="142"/>
    </location>
</feature>
<organism evidence="9 10">
    <name type="scientific">Massariosphaeria phaeospora</name>
    <dbReference type="NCBI Taxonomy" id="100035"/>
    <lineage>
        <taxon>Eukaryota</taxon>
        <taxon>Fungi</taxon>
        <taxon>Dikarya</taxon>
        <taxon>Ascomycota</taxon>
        <taxon>Pezizomycotina</taxon>
        <taxon>Dothideomycetes</taxon>
        <taxon>Pleosporomycetidae</taxon>
        <taxon>Pleosporales</taxon>
        <taxon>Pleosporales incertae sedis</taxon>
        <taxon>Massariosphaeria</taxon>
    </lineage>
</organism>
<dbReference type="InterPro" id="IPR049326">
    <property type="entry name" value="Rhodopsin_dom_fungi"/>
</dbReference>
<dbReference type="AlphaFoldDB" id="A0A7C8I7C9"/>
<comment type="similarity">
    <text evidence="5">Belongs to the SAT4 family.</text>
</comment>
<keyword evidence="10" id="KW-1185">Reference proteome</keyword>
<dbReference type="Pfam" id="PF20684">
    <property type="entry name" value="Fung_rhodopsin"/>
    <property type="match status" value="1"/>
</dbReference>
<reference evidence="9 10" key="1">
    <citation type="submission" date="2020-01" db="EMBL/GenBank/DDBJ databases">
        <authorList>
            <consortium name="DOE Joint Genome Institute"/>
            <person name="Haridas S."/>
            <person name="Albert R."/>
            <person name="Binder M."/>
            <person name="Bloem J."/>
            <person name="Labutti K."/>
            <person name="Salamov A."/>
            <person name="Andreopoulos B."/>
            <person name="Baker S.E."/>
            <person name="Barry K."/>
            <person name="Bills G."/>
            <person name="Bluhm B.H."/>
            <person name="Cannon C."/>
            <person name="Castanera R."/>
            <person name="Culley D.E."/>
            <person name="Daum C."/>
            <person name="Ezra D."/>
            <person name="Gonzalez J.B."/>
            <person name="Henrissat B."/>
            <person name="Kuo A."/>
            <person name="Liang C."/>
            <person name="Lipzen A."/>
            <person name="Lutzoni F."/>
            <person name="Magnuson J."/>
            <person name="Mondo S."/>
            <person name="Nolan M."/>
            <person name="Ohm R."/>
            <person name="Pangilinan J."/>
            <person name="Park H.-J.H."/>
            <person name="Ramirez L."/>
            <person name="Alfaro M."/>
            <person name="Sun H."/>
            <person name="Tritt A."/>
            <person name="Yoshinaga Y."/>
            <person name="Zwiers L.-H.L."/>
            <person name="Turgeon B.G."/>
            <person name="Goodwin S.B."/>
            <person name="Spatafora J.W."/>
            <person name="Crous P.W."/>
            <person name="Grigoriev I.V."/>
        </authorList>
    </citation>
    <scope>NUCLEOTIDE SEQUENCE [LARGE SCALE GENOMIC DNA]</scope>
    <source>
        <strain evidence="9 10">CBS 611.86</strain>
    </source>
</reference>
<evidence type="ECO:0000256" key="3">
    <source>
        <dbReference type="ARBA" id="ARBA00022989"/>
    </source>
</evidence>
<dbReference type="PANTHER" id="PTHR33048:SF131">
    <property type="entry name" value="INTEGRAL MEMBRANE PROTEIN"/>
    <property type="match status" value="1"/>
</dbReference>
<dbReference type="PANTHER" id="PTHR33048">
    <property type="entry name" value="PTH11-LIKE INTEGRAL MEMBRANE PROTEIN (AFU_ORTHOLOGUE AFUA_5G11245)"/>
    <property type="match status" value="1"/>
</dbReference>
<dbReference type="OrthoDB" id="5413793at2759"/>
<feature type="transmembrane region" description="Helical" evidence="7">
    <location>
        <begin position="199"/>
        <end position="221"/>
    </location>
</feature>
<dbReference type="InterPro" id="IPR052337">
    <property type="entry name" value="SAT4-like"/>
</dbReference>
<feature type="transmembrane region" description="Helical" evidence="7">
    <location>
        <begin position="86"/>
        <end position="108"/>
    </location>
</feature>
<evidence type="ECO:0000256" key="1">
    <source>
        <dbReference type="ARBA" id="ARBA00004141"/>
    </source>
</evidence>
<evidence type="ECO:0000256" key="2">
    <source>
        <dbReference type="ARBA" id="ARBA00022692"/>
    </source>
</evidence>
<feature type="compositionally biased region" description="Basic and acidic residues" evidence="6">
    <location>
        <begin position="355"/>
        <end position="373"/>
    </location>
</feature>
<feature type="transmembrane region" description="Helical" evidence="7">
    <location>
        <begin position="43"/>
        <end position="66"/>
    </location>
</feature>
<evidence type="ECO:0000313" key="9">
    <source>
        <dbReference type="EMBL" id="KAF2872534.1"/>
    </source>
</evidence>
<proteinExistence type="inferred from homology"/>
<evidence type="ECO:0000256" key="4">
    <source>
        <dbReference type="ARBA" id="ARBA00023136"/>
    </source>
</evidence>